<dbReference type="Proteomes" id="UP000192610">
    <property type="component" value="Unassembled WGS sequence"/>
</dbReference>
<proteinExistence type="predicted"/>
<organism evidence="1 2">
    <name type="scientific">Niastella yeongjuensis</name>
    <dbReference type="NCBI Taxonomy" id="354355"/>
    <lineage>
        <taxon>Bacteria</taxon>
        <taxon>Pseudomonadati</taxon>
        <taxon>Bacteroidota</taxon>
        <taxon>Chitinophagia</taxon>
        <taxon>Chitinophagales</taxon>
        <taxon>Chitinophagaceae</taxon>
        <taxon>Niastella</taxon>
    </lineage>
</organism>
<sequence length="92" mass="10120">MYIFPTDWDPGAAASFGTTTQFQEYRKLASTKGIPAGKAGEAADALAKSTKKIGAEYVFPYLAHAPMEPLNCTVKICCLHLHQAGLFYYREE</sequence>
<protein>
    <submittedName>
        <fullName evidence="1">Uncharacterized protein</fullName>
    </submittedName>
</protein>
<dbReference type="STRING" id="354355.SAMN05660816_06405"/>
<name>A0A1V9EJD4_9BACT</name>
<evidence type="ECO:0000313" key="2">
    <source>
        <dbReference type="Proteomes" id="UP000192610"/>
    </source>
</evidence>
<comment type="caution">
    <text evidence="1">The sequence shown here is derived from an EMBL/GenBank/DDBJ whole genome shotgun (WGS) entry which is preliminary data.</text>
</comment>
<dbReference type="RefSeq" id="WP_177193737.1">
    <property type="nucleotide sequence ID" value="NZ_FOCZ01000020.1"/>
</dbReference>
<keyword evidence="2" id="KW-1185">Reference proteome</keyword>
<reference evidence="2" key="1">
    <citation type="submission" date="2016-04" db="EMBL/GenBank/DDBJ databases">
        <authorList>
            <person name="Chen L."/>
            <person name="Zhuang W."/>
            <person name="Wang G."/>
        </authorList>
    </citation>
    <scope>NUCLEOTIDE SEQUENCE [LARGE SCALE GENOMIC DNA]</scope>
    <source>
        <strain evidence="2">17621</strain>
    </source>
</reference>
<dbReference type="GO" id="GO:0016491">
    <property type="term" value="F:oxidoreductase activity"/>
    <property type="evidence" value="ECO:0007669"/>
    <property type="project" value="InterPro"/>
</dbReference>
<evidence type="ECO:0000313" key="1">
    <source>
        <dbReference type="EMBL" id="OQP46240.1"/>
    </source>
</evidence>
<dbReference type="AlphaFoldDB" id="A0A1V9EJD4"/>
<dbReference type="PANTHER" id="PTHR47495">
    <property type="entry name" value="ALDEHYDE DEHYDROGENASE"/>
    <property type="match status" value="1"/>
</dbReference>
<dbReference type="PANTHER" id="PTHR47495:SF2">
    <property type="entry name" value="ALDEHYDE DEHYDROGENASE"/>
    <property type="match status" value="1"/>
</dbReference>
<dbReference type="EMBL" id="LVXG01000024">
    <property type="protein sequence ID" value="OQP46240.1"/>
    <property type="molecule type" value="Genomic_DNA"/>
</dbReference>
<dbReference type="SUPFAM" id="SSF56003">
    <property type="entry name" value="Molybdenum cofactor-binding domain"/>
    <property type="match status" value="1"/>
</dbReference>
<dbReference type="InterPro" id="IPR037165">
    <property type="entry name" value="AldOxase/xan_DH_Mopterin-bd_sf"/>
</dbReference>
<dbReference type="InterPro" id="IPR052516">
    <property type="entry name" value="N-heterocyclic_Hydroxylase"/>
</dbReference>
<gene>
    <name evidence="1" type="ORF">A4H97_31245</name>
</gene>
<accession>A0A1V9EJD4</accession>